<dbReference type="HOGENOM" id="CLU_2128248_0_0_7"/>
<feature type="compositionally biased region" description="Acidic residues" evidence="1">
    <location>
        <begin position="86"/>
        <end position="101"/>
    </location>
</feature>
<dbReference type="AlphaFoldDB" id="Q2IM80"/>
<evidence type="ECO:0000313" key="2">
    <source>
        <dbReference type="EMBL" id="ABC79913.1"/>
    </source>
</evidence>
<dbReference type="KEGG" id="ade:Adeh_0136"/>
<organism evidence="2 3">
    <name type="scientific">Anaeromyxobacter dehalogenans (strain 2CP-C)</name>
    <dbReference type="NCBI Taxonomy" id="290397"/>
    <lineage>
        <taxon>Bacteria</taxon>
        <taxon>Pseudomonadati</taxon>
        <taxon>Myxococcota</taxon>
        <taxon>Myxococcia</taxon>
        <taxon>Myxococcales</taxon>
        <taxon>Cystobacterineae</taxon>
        <taxon>Anaeromyxobacteraceae</taxon>
        <taxon>Anaeromyxobacter</taxon>
    </lineage>
</organism>
<proteinExistence type="predicted"/>
<accession>Q2IM80</accession>
<feature type="compositionally biased region" description="Basic and acidic residues" evidence="1">
    <location>
        <begin position="1"/>
        <end position="11"/>
    </location>
</feature>
<gene>
    <name evidence="2" type="ordered locus">Adeh_0136</name>
</gene>
<dbReference type="EMBL" id="CP000251">
    <property type="protein sequence ID" value="ABC79913.1"/>
    <property type="molecule type" value="Genomic_DNA"/>
</dbReference>
<dbReference type="OrthoDB" id="9985274at2"/>
<evidence type="ECO:0000256" key="1">
    <source>
        <dbReference type="SAM" id="MobiDB-lite"/>
    </source>
</evidence>
<dbReference type="STRING" id="290397.Adeh_0136"/>
<name>Q2IM80_ANADE</name>
<evidence type="ECO:0000313" key="3">
    <source>
        <dbReference type="Proteomes" id="UP000001935"/>
    </source>
</evidence>
<protein>
    <submittedName>
        <fullName evidence="2">Uncharacterized protein</fullName>
    </submittedName>
</protein>
<feature type="region of interest" description="Disordered" evidence="1">
    <location>
        <begin position="1"/>
        <end position="113"/>
    </location>
</feature>
<sequence>MATAPHDDPEPTARPTEQIPRERLEDDDERLVPSANVGGAAPTPLGADSGGDLPGPEDDLASMSEPEPPEPPEVGAVHVRRAAAGEEGEEAEEGEAGEEEEGRPRPGAPRTRH</sequence>
<dbReference type="Proteomes" id="UP000001935">
    <property type="component" value="Chromosome"/>
</dbReference>
<dbReference type="RefSeq" id="WP_011419196.1">
    <property type="nucleotide sequence ID" value="NC_007760.1"/>
</dbReference>
<reference evidence="2" key="1">
    <citation type="submission" date="2006-01" db="EMBL/GenBank/DDBJ databases">
        <title>Complete sequence of Anaeromyxobacter dehalogenans 2CP-C.</title>
        <authorList>
            <consortium name="US DOE Joint Genome Institute"/>
            <person name="Copeland A."/>
            <person name="Lucas S."/>
            <person name="Lapidus A."/>
            <person name="Barry K."/>
            <person name="Detter J.C."/>
            <person name="Glavina T."/>
            <person name="Hammon N."/>
            <person name="Israni S."/>
            <person name="Pitluck S."/>
            <person name="Brettin T."/>
            <person name="Bruce D."/>
            <person name="Han C."/>
            <person name="Tapia R."/>
            <person name="Gilna P."/>
            <person name="Kiss H."/>
            <person name="Schmutz J."/>
            <person name="Larimer F."/>
            <person name="Land M."/>
            <person name="Kyrpides N."/>
            <person name="Anderson I."/>
            <person name="Sanford R.A."/>
            <person name="Ritalahti K.M."/>
            <person name="Thomas H.S."/>
            <person name="Kirby J.R."/>
            <person name="Zhulin I.B."/>
            <person name="Loeffler F.E."/>
            <person name="Richardson P."/>
        </authorList>
    </citation>
    <scope>NUCLEOTIDE SEQUENCE</scope>
    <source>
        <strain evidence="2">2CP-C</strain>
    </source>
</reference>